<evidence type="ECO:0000256" key="1">
    <source>
        <dbReference type="SAM" id="MobiDB-lite"/>
    </source>
</evidence>
<comment type="caution">
    <text evidence="2">The sequence shown here is derived from an EMBL/GenBank/DDBJ whole genome shotgun (WGS) entry which is preliminary data.</text>
</comment>
<sequence length="1096" mass="125765">MQKNQQKNVKPTCKYLEDVNKLLQKYENEKKNNRKGNAKKYETSNNRSEFCRYPKTEKFYSKPRTETPVDVVAENKLKYNRTTDNALKKLVSENGEFFQYPQSEKYNSKLRTETPVDIEANVSPHSFMDCPYLIKIDRILAEINRNVNETFPKTFPRVSNNSHEDTKRWKDSEEIDALYGLNCQFLNPLANRVVSETDEDTRNLYPTRRTSVDADKDEATRNMYLTRHTSFLSTVPVTYEEVDKKRQIRLNEILKHYSNIDSHRDSRSDEATRNTCPTRTASFLSINPIAKGNTESTRAISLSETLIPGSKVDNNIDSETVEDTRNTSPTRITSFLTNNPITYENDSIKTQISVDSHIESRNDETTRNICPTRKASFLCINPKVYKHTECNNPISLNDISRCDSKVHKMKTQRYVNICDNSPSALQKDSKLKTQHLFSEDEVSSIDSEGNLKINCKDISRFKDRLRTEMKFEYGDQRLNKNSFKVLNHTSSDFDPHDRKNSFKVLDHTSRDFDPHDRKFSFKVLDHKSCDFDPHDRKNSFKILDHTSRDFDPHDRKHSFKVFDHTSRNFDSQDRKISSKVLDHTSRDSDLRDRKSDQELFAVRDWQLSDPKTADIKDDKKHSANLNHVSIGAGAVMSGDEELCENYPKIPEKYNHSLNEYLRQNTSQESSRKSELKIRETKTNPKSVIESTVINQNNSSENVSERESIAQNETPSSFHNNKYSSEKLCDSENTVYEETSSDVCSNESNFLNYSESSGAHSCSYVDKSNFINKEYVCTFLEGLEFIVRNSKSSDAISADKNGPRNEDSQENVSTKSSTNVDAIVAVIKAPRDEGTQENFSTNVDAISPDIKGPIHEITQENFSTNVSTNVDAFSADIKTPRDKGTQRKFSTNIDAISADIKGPRDEGILKNFPTNVDAISADIKRLKQEGKQWNYATNVDEKSAAIKRPRNEGTLENFSTNVSTNISHRTVVNRAHSPGIRRPCEYLINNSKNIDPGEYFCEYKNEDTDNSLTSEYVRKPEINLLLKNMTSGKNEILDYDHKRNSSPGGYTDIDQVIPCQERWQMHQKTLPAIQEEQYANQKTHPAYQETQAANQNT</sequence>
<evidence type="ECO:0000313" key="2">
    <source>
        <dbReference type="EMBL" id="KAK7073549.1"/>
    </source>
</evidence>
<organism evidence="2 3">
    <name type="scientific">Halocaridina rubra</name>
    <name type="common">Hawaiian red shrimp</name>
    <dbReference type="NCBI Taxonomy" id="373956"/>
    <lineage>
        <taxon>Eukaryota</taxon>
        <taxon>Metazoa</taxon>
        <taxon>Ecdysozoa</taxon>
        <taxon>Arthropoda</taxon>
        <taxon>Crustacea</taxon>
        <taxon>Multicrustacea</taxon>
        <taxon>Malacostraca</taxon>
        <taxon>Eumalacostraca</taxon>
        <taxon>Eucarida</taxon>
        <taxon>Decapoda</taxon>
        <taxon>Pleocyemata</taxon>
        <taxon>Caridea</taxon>
        <taxon>Atyoidea</taxon>
        <taxon>Atyidae</taxon>
        <taxon>Halocaridina</taxon>
    </lineage>
</organism>
<feature type="compositionally biased region" description="Polar residues" evidence="1">
    <location>
        <begin position="708"/>
        <end position="722"/>
    </location>
</feature>
<protein>
    <submittedName>
        <fullName evidence="2">Uncharacterized protein</fullName>
    </submittedName>
</protein>
<dbReference type="Proteomes" id="UP001381693">
    <property type="component" value="Unassembled WGS sequence"/>
</dbReference>
<feature type="compositionally biased region" description="Basic and acidic residues" evidence="1">
    <location>
        <begin position="669"/>
        <end position="682"/>
    </location>
</feature>
<dbReference type="EMBL" id="JAXCGZ010012495">
    <property type="protein sequence ID" value="KAK7073549.1"/>
    <property type="molecule type" value="Genomic_DNA"/>
</dbReference>
<dbReference type="AlphaFoldDB" id="A0AAN8X7P6"/>
<feature type="region of interest" description="Disordered" evidence="1">
    <location>
        <begin position="793"/>
        <end position="816"/>
    </location>
</feature>
<keyword evidence="3" id="KW-1185">Reference proteome</keyword>
<reference evidence="2 3" key="1">
    <citation type="submission" date="2023-11" db="EMBL/GenBank/DDBJ databases">
        <title>Halocaridina rubra genome assembly.</title>
        <authorList>
            <person name="Smith C."/>
        </authorList>
    </citation>
    <scope>NUCLEOTIDE SEQUENCE [LARGE SCALE GENOMIC DNA]</scope>
    <source>
        <strain evidence="2">EP-1</strain>
        <tissue evidence="2">Whole</tissue>
    </source>
</reference>
<name>A0AAN8X7P6_HALRR</name>
<gene>
    <name evidence="2" type="ORF">SK128_005015</name>
</gene>
<feature type="region of interest" description="Disordered" evidence="1">
    <location>
        <begin position="663"/>
        <end position="723"/>
    </location>
</feature>
<accession>A0AAN8X7P6</accession>
<feature type="compositionally biased region" description="Polar residues" evidence="1">
    <location>
        <begin position="683"/>
        <end position="693"/>
    </location>
</feature>
<evidence type="ECO:0000313" key="3">
    <source>
        <dbReference type="Proteomes" id="UP001381693"/>
    </source>
</evidence>
<proteinExistence type="predicted"/>